<dbReference type="InterPro" id="IPR043502">
    <property type="entry name" value="DNA/RNA_pol_sf"/>
</dbReference>
<dbReference type="Pfam" id="PF00078">
    <property type="entry name" value="RVT_1"/>
    <property type="match status" value="1"/>
</dbReference>
<name>A0A9J7DXK0_SPOLT</name>
<dbReference type="GeneID" id="111350703"/>
<dbReference type="Pfam" id="PF14529">
    <property type="entry name" value="Exo_endo_phos_2"/>
    <property type="match status" value="1"/>
</dbReference>
<dbReference type="Gene3D" id="3.60.10.10">
    <property type="entry name" value="Endonuclease/exonuclease/phosphatase"/>
    <property type="match status" value="1"/>
</dbReference>
<dbReference type="SUPFAM" id="SSF56672">
    <property type="entry name" value="DNA/RNA polymerases"/>
    <property type="match status" value="1"/>
</dbReference>
<dbReference type="InterPro" id="IPR036691">
    <property type="entry name" value="Endo/exonu/phosph_ase_sf"/>
</dbReference>
<dbReference type="GO" id="GO:0071897">
    <property type="term" value="P:DNA biosynthetic process"/>
    <property type="evidence" value="ECO:0007669"/>
    <property type="project" value="UniProtKB-ARBA"/>
</dbReference>
<dbReference type="KEGG" id="sliu:111350703"/>
<dbReference type="AlphaFoldDB" id="A0A9J7DXK0"/>
<accession>A0A9J7DXK0</accession>
<dbReference type="PANTHER" id="PTHR47027">
    <property type="entry name" value="REVERSE TRANSCRIPTASE DOMAIN-CONTAINING PROTEIN"/>
    <property type="match status" value="1"/>
</dbReference>
<dbReference type="CDD" id="cd01650">
    <property type="entry name" value="RT_nLTR_like"/>
    <property type="match status" value="1"/>
</dbReference>
<reference evidence="3" key="1">
    <citation type="submission" date="2025-08" db="UniProtKB">
        <authorList>
            <consortium name="RefSeq"/>
        </authorList>
    </citation>
    <scope>IDENTIFICATION</scope>
    <source>
        <strain evidence="3">Ishihara</strain>
        <tissue evidence="3">Whole body</tissue>
    </source>
</reference>
<organism evidence="2 3">
    <name type="scientific">Spodoptera litura</name>
    <name type="common">Asian cotton leafworm</name>
    <dbReference type="NCBI Taxonomy" id="69820"/>
    <lineage>
        <taxon>Eukaryota</taxon>
        <taxon>Metazoa</taxon>
        <taxon>Ecdysozoa</taxon>
        <taxon>Arthropoda</taxon>
        <taxon>Hexapoda</taxon>
        <taxon>Insecta</taxon>
        <taxon>Pterygota</taxon>
        <taxon>Neoptera</taxon>
        <taxon>Endopterygota</taxon>
        <taxon>Lepidoptera</taxon>
        <taxon>Glossata</taxon>
        <taxon>Ditrysia</taxon>
        <taxon>Noctuoidea</taxon>
        <taxon>Noctuidae</taxon>
        <taxon>Amphipyrinae</taxon>
        <taxon>Spodoptera</taxon>
    </lineage>
</organism>
<dbReference type="InterPro" id="IPR005135">
    <property type="entry name" value="Endo/exonuclease/phosphatase"/>
</dbReference>
<sequence length="889" mass="100399">MLGNIDGAFAFTGKSAVDLSTGVLRGRPYGGVALLWRSAVFPKVVVIPCSSVRIAAIKIMRENRSLLVITVYMPTNSNDNLCEFTECLSELNAIIEGNDVNSVIILGDFNAHPGKLFHSELLSFCTEQSWSCVDTELLPNDTYTYVCGASGSHSWLDHCVVTTAARSAILSASVLNSDVYWSDHYPLLLVCNFNAIRSSCQQPTKTSNISRNSVKWGERNTNQIDKYHRICNSKLKLIDFPPEFQCCADGMCNIDEHKFLLDDMYNKIINILTRAAKASYSLPKRNNYRYVTGWNRYVSDAHRRARFCFQTWVSAGKPKSGDLYIRMCESRKMFKSRLASCQKNEKQIKMNIIAENHFNKDFSSFWKNTKKLSPGSGLPASVGGEHDPHDIACAFRRHFRVESPLGPASGVPAAENLITAISVRCNAKTIANIINKMVRGKSPGHDDLSIEHLKYAGIHLPRVLSMFFSLCIGHSYLPERLMYTTVVPILKNKTGDSSDLSNYRPISLATVIAKVLDSLLDKQLEEHLQLHDAQFGFRPGLSTEDAILCLKQTVQYYTDRGTPVYACYLDLSKAFDLVCYDKLWQKLESDTEVPREVISLLRFWYANQRNRVRWAGAHSDVYGLECGVRQGGISSPHLFNLYMNRLIGELSNTGIGCSIDGVSINNISYADDMVLLSPSIAALRKLMCICQSYAEAHGLRYNANKSEFMVFKSRSKCYSHVPHVTLCGMRLKKVSAFKYLGHWVTEDLCDNEDIERERRALSIRCNMLARRFARCTTQVKITLFKAYCQTFYTCSLWTNFALRGYSALRVQYNNAFRILLGLPRFCSASAMFAEAQTDDFFAIIRKRCASLLRRVRGSPNGILSTLSQRWDSPMLMRWMRLHASGPSYL</sequence>
<keyword evidence="2" id="KW-1185">Reference proteome</keyword>
<evidence type="ECO:0000313" key="2">
    <source>
        <dbReference type="Proteomes" id="UP000301870"/>
    </source>
</evidence>
<feature type="domain" description="Reverse transcriptase" evidence="1">
    <location>
        <begin position="470"/>
        <end position="744"/>
    </location>
</feature>
<evidence type="ECO:0000259" key="1">
    <source>
        <dbReference type="PROSITE" id="PS50878"/>
    </source>
</evidence>
<dbReference type="Proteomes" id="UP000301870">
    <property type="component" value="Chromosome 11"/>
</dbReference>
<proteinExistence type="predicted"/>
<dbReference type="PROSITE" id="PS50878">
    <property type="entry name" value="RT_POL"/>
    <property type="match status" value="1"/>
</dbReference>
<dbReference type="SUPFAM" id="SSF56219">
    <property type="entry name" value="DNase I-like"/>
    <property type="match status" value="1"/>
</dbReference>
<dbReference type="PANTHER" id="PTHR47027:SF20">
    <property type="entry name" value="REVERSE TRANSCRIPTASE-LIKE PROTEIN WITH RNA-DIRECTED DNA POLYMERASE DOMAIN"/>
    <property type="match status" value="1"/>
</dbReference>
<dbReference type="GO" id="GO:0003824">
    <property type="term" value="F:catalytic activity"/>
    <property type="evidence" value="ECO:0007669"/>
    <property type="project" value="InterPro"/>
</dbReference>
<dbReference type="OrthoDB" id="7476844at2759"/>
<evidence type="ECO:0000313" key="3">
    <source>
        <dbReference type="RefSeq" id="XP_022818122.1"/>
    </source>
</evidence>
<dbReference type="InterPro" id="IPR000477">
    <property type="entry name" value="RT_dom"/>
</dbReference>
<protein>
    <submittedName>
        <fullName evidence="3">Uncharacterized protein LOC111350703</fullName>
    </submittedName>
</protein>
<gene>
    <name evidence="3" type="primary">LOC111350703</name>
</gene>
<dbReference type="RefSeq" id="XP_022818122.1">
    <property type="nucleotide sequence ID" value="XM_022962354.1"/>
</dbReference>